<protein>
    <recommendedName>
        <fullName evidence="1">N(6)-L-threonylcarbamoyladenine synthase</fullName>
        <ecNumber evidence="1">2.3.1.234</ecNumber>
    </recommendedName>
</protein>
<dbReference type="PANTHER" id="PTHR11735">
    <property type="entry name" value="TRNA N6-ADENOSINE THREONYLCARBAMOYLTRANSFERASE"/>
    <property type="match status" value="1"/>
</dbReference>
<keyword evidence="7" id="KW-0496">Mitochondrion</keyword>
<gene>
    <name evidence="9" type="ORF">RDB_LOCUS59339</name>
</gene>
<dbReference type="GO" id="GO:0005739">
    <property type="term" value="C:mitochondrion"/>
    <property type="evidence" value="ECO:0007669"/>
    <property type="project" value="UniProtKB-SubCell"/>
</dbReference>
<dbReference type="PANTHER" id="PTHR11735:SF6">
    <property type="entry name" value="TRNA N6-ADENOSINE THREONYLCARBAMOYLTRANSFERASE, MITOCHONDRIAL"/>
    <property type="match status" value="1"/>
</dbReference>
<accession>A0A8H3GCD8</accession>
<evidence type="ECO:0000259" key="8">
    <source>
        <dbReference type="Pfam" id="PF00814"/>
    </source>
</evidence>
<comment type="function">
    <text evidence="7">Required for the formation of a threonylcarbamoyl group on adenosine at position 37 (t(6)A37) in mitochondrial tRNAs that read codons beginning with adenine. Probably involved in the transfer of the threonylcarbamoyl moiety of threonylcarbamoyl-AMP (TC-AMP) to the N6 group of A37. Involved in mitochondrial genome maintenance.</text>
</comment>
<reference evidence="9" key="1">
    <citation type="submission" date="2021-01" db="EMBL/GenBank/DDBJ databases">
        <authorList>
            <person name="Kaushik A."/>
        </authorList>
    </citation>
    <scope>NUCLEOTIDE SEQUENCE</scope>
    <source>
        <strain evidence="9">AG4-R118</strain>
    </source>
</reference>
<comment type="caution">
    <text evidence="9">The sequence shown here is derived from an EMBL/GenBank/DDBJ whole genome shotgun (WGS) entry which is preliminary data.</text>
</comment>
<evidence type="ECO:0000256" key="2">
    <source>
        <dbReference type="ARBA" id="ARBA00022679"/>
    </source>
</evidence>
<keyword evidence="5 7" id="KW-0012">Acyltransferase</keyword>
<dbReference type="GO" id="GO:0072670">
    <property type="term" value="P:mitochondrial tRNA threonylcarbamoyladenosine modification"/>
    <property type="evidence" value="ECO:0007669"/>
    <property type="project" value="TreeGrafter"/>
</dbReference>
<evidence type="ECO:0000256" key="5">
    <source>
        <dbReference type="ARBA" id="ARBA00023315"/>
    </source>
</evidence>
<proteinExistence type="inferred from homology"/>
<evidence type="ECO:0000313" key="10">
    <source>
        <dbReference type="Proteomes" id="UP000663888"/>
    </source>
</evidence>
<dbReference type="PRINTS" id="PR00789">
    <property type="entry name" value="OSIALOPTASE"/>
</dbReference>
<evidence type="ECO:0000256" key="3">
    <source>
        <dbReference type="ARBA" id="ARBA00022694"/>
    </source>
</evidence>
<dbReference type="SUPFAM" id="SSF53067">
    <property type="entry name" value="Actin-like ATPase domain"/>
    <property type="match status" value="2"/>
</dbReference>
<evidence type="ECO:0000313" key="9">
    <source>
        <dbReference type="EMBL" id="CAE6446395.1"/>
    </source>
</evidence>
<dbReference type="EC" id="2.3.1.234" evidence="1"/>
<evidence type="ECO:0000256" key="4">
    <source>
        <dbReference type="ARBA" id="ARBA00022723"/>
    </source>
</evidence>
<sequence length="423" mass="46112">MRPNLYFHWSIRSPRPFLHQIRRFKVLAFETSADDTGVAIIDGSQILSNVVVKQHAEHAEFRGIHPQVAIKAHDKNLPLALSKALRESKIPLSSIDGIAFTRGPGMPGCLSVGAVTARVLAVALNKPLVGVHHMQAHALTALYTSQPAPNYPFLTLLISGGHTLLLLARSRSDFTILATTDDESIGNAFDRVARLLDVPWSNEHSAGASLERFAKSASSSNVHFSVPSPGKLVFSYSGLVSAVRSHILKRSEPNMIVNLPDIPPNPAIKHPPTPERELVRERMRLTVARMSLDERQNIAASFQKAAIGQLEEKLKLGLKKCMQSGISPGSIVVSGGVASNSFLRTRLQSIVKGIEAESRPTLVFPPPHLCTDNAVMIAWTALERFTSKDYDGLDVQIRPVWSIEDLKSGPPRPAITSASKTVE</sequence>
<dbReference type="AlphaFoldDB" id="A0A8H3GCD8"/>
<comment type="subunit">
    <text evidence="7">Homodimer.</text>
</comment>
<dbReference type="Pfam" id="PF00814">
    <property type="entry name" value="TsaD"/>
    <property type="match status" value="1"/>
</dbReference>
<evidence type="ECO:0000256" key="7">
    <source>
        <dbReference type="HAMAP-Rule" id="MF_03179"/>
    </source>
</evidence>
<dbReference type="InterPro" id="IPR017861">
    <property type="entry name" value="KAE1/TsaD"/>
</dbReference>
<comment type="similarity">
    <text evidence="7">Belongs to the KAE1 / TsaD family.</text>
</comment>
<dbReference type="InterPro" id="IPR000905">
    <property type="entry name" value="Gcp-like_dom"/>
</dbReference>
<dbReference type="EMBL" id="CAJMWX010001031">
    <property type="protein sequence ID" value="CAE6446395.1"/>
    <property type="molecule type" value="Genomic_DNA"/>
</dbReference>
<dbReference type="HAMAP" id="MF_01445">
    <property type="entry name" value="TsaD"/>
    <property type="match status" value="1"/>
</dbReference>
<dbReference type="GO" id="GO:0046872">
    <property type="term" value="F:metal ion binding"/>
    <property type="evidence" value="ECO:0007669"/>
    <property type="project" value="UniProtKB-KW"/>
</dbReference>
<dbReference type="NCBIfam" id="TIGR00329">
    <property type="entry name" value="gcp_kae1"/>
    <property type="match status" value="1"/>
</dbReference>
<keyword evidence="2 7" id="KW-0808">Transferase</keyword>
<dbReference type="Gene3D" id="3.30.420.40">
    <property type="match status" value="3"/>
</dbReference>
<name>A0A8H3GCD8_9AGAM</name>
<keyword evidence="4 7" id="KW-0479">Metal-binding</keyword>
<organism evidence="9 10">
    <name type="scientific">Rhizoctonia solani</name>
    <dbReference type="NCBI Taxonomy" id="456999"/>
    <lineage>
        <taxon>Eukaryota</taxon>
        <taxon>Fungi</taxon>
        <taxon>Dikarya</taxon>
        <taxon>Basidiomycota</taxon>
        <taxon>Agaricomycotina</taxon>
        <taxon>Agaricomycetes</taxon>
        <taxon>Cantharellales</taxon>
        <taxon>Ceratobasidiaceae</taxon>
        <taxon>Rhizoctonia</taxon>
    </lineage>
</organism>
<keyword evidence="3 7" id="KW-0819">tRNA processing</keyword>
<dbReference type="InterPro" id="IPR022450">
    <property type="entry name" value="TsaD"/>
</dbReference>
<dbReference type="Proteomes" id="UP000663888">
    <property type="component" value="Unassembled WGS sequence"/>
</dbReference>
<dbReference type="GO" id="GO:0061711">
    <property type="term" value="F:tRNA N(6)-L-threonylcarbamoyladenine synthase activity"/>
    <property type="evidence" value="ECO:0007669"/>
    <property type="project" value="UniProtKB-EC"/>
</dbReference>
<evidence type="ECO:0000256" key="1">
    <source>
        <dbReference type="ARBA" id="ARBA00012156"/>
    </source>
</evidence>
<feature type="domain" description="Gcp-like" evidence="8">
    <location>
        <begin position="45"/>
        <end position="379"/>
    </location>
</feature>
<comment type="subcellular location">
    <subcellularLocation>
        <location evidence="7">Mitochondrion</location>
    </subcellularLocation>
</comment>
<comment type="cofactor">
    <cofactor evidence="7">
        <name>a divalent metal cation</name>
        <dbReference type="ChEBI" id="CHEBI:60240"/>
    </cofactor>
    <text evidence="7">Binds 1 divalent metal cation per subunit.</text>
</comment>
<comment type="catalytic activity">
    <reaction evidence="6 7">
        <text>L-threonylcarbamoyladenylate + adenosine(37) in tRNA = N(6)-L-threonylcarbamoyladenosine(37) in tRNA + AMP + H(+)</text>
        <dbReference type="Rhea" id="RHEA:37059"/>
        <dbReference type="Rhea" id="RHEA-COMP:10162"/>
        <dbReference type="Rhea" id="RHEA-COMP:10163"/>
        <dbReference type="ChEBI" id="CHEBI:15378"/>
        <dbReference type="ChEBI" id="CHEBI:73682"/>
        <dbReference type="ChEBI" id="CHEBI:74411"/>
        <dbReference type="ChEBI" id="CHEBI:74418"/>
        <dbReference type="ChEBI" id="CHEBI:456215"/>
        <dbReference type="EC" id="2.3.1.234"/>
    </reaction>
</comment>
<dbReference type="InterPro" id="IPR043129">
    <property type="entry name" value="ATPase_NBD"/>
</dbReference>
<dbReference type="CDD" id="cd24134">
    <property type="entry name" value="ASKHA_NBD_OSGEPL1_QRI7_euk"/>
    <property type="match status" value="1"/>
</dbReference>
<evidence type="ECO:0000256" key="6">
    <source>
        <dbReference type="ARBA" id="ARBA00048117"/>
    </source>
</evidence>